<dbReference type="EMBL" id="CP095072">
    <property type="protein sequence ID" value="UOQ47723.1"/>
    <property type="molecule type" value="Genomic_DNA"/>
</dbReference>
<dbReference type="Proteomes" id="UP000831782">
    <property type="component" value="Chromosome"/>
</dbReference>
<name>A0ABY4ETH9_9BACI</name>
<organism evidence="1 2">
    <name type="scientific">Gracilibacillus caseinilyticus</name>
    <dbReference type="NCBI Taxonomy" id="2932256"/>
    <lineage>
        <taxon>Bacteria</taxon>
        <taxon>Bacillati</taxon>
        <taxon>Bacillota</taxon>
        <taxon>Bacilli</taxon>
        <taxon>Bacillales</taxon>
        <taxon>Bacillaceae</taxon>
        <taxon>Gracilibacillus</taxon>
    </lineage>
</organism>
<reference evidence="1 2" key="1">
    <citation type="submission" date="2022-04" db="EMBL/GenBank/DDBJ databases">
        <title>Gracilibacillus sp. isolated from saltern.</title>
        <authorList>
            <person name="Won M."/>
            <person name="Lee C.-M."/>
            <person name="Woen H.-Y."/>
            <person name="Kwon S.-W."/>
        </authorList>
    </citation>
    <scope>NUCLEOTIDE SEQUENCE [LARGE SCALE GENOMIC DNA]</scope>
    <source>
        <strain evidence="1 2">SSWR10-1</strain>
    </source>
</reference>
<evidence type="ECO:0000313" key="2">
    <source>
        <dbReference type="Proteomes" id="UP000831782"/>
    </source>
</evidence>
<dbReference type="RefSeq" id="WP_244717140.1">
    <property type="nucleotide sequence ID" value="NZ_CP095072.1"/>
</dbReference>
<gene>
    <name evidence="1" type="ORF">MUN88_16955</name>
</gene>
<proteinExistence type="predicted"/>
<evidence type="ECO:0008006" key="3">
    <source>
        <dbReference type="Google" id="ProtNLM"/>
    </source>
</evidence>
<evidence type="ECO:0000313" key="1">
    <source>
        <dbReference type="EMBL" id="UOQ47723.1"/>
    </source>
</evidence>
<keyword evidence="2" id="KW-1185">Reference proteome</keyword>
<accession>A0ABY4ETH9</accession>
<protein>
    <recommendedName>
        <fullName evidence="3">YneQ</fullName>
    </recommendedName>
</protein>
<sequence>MAFGLDRQTLRQWKQEVLHGNIAFLTHYWIDDRFPGCTTVTKVGCNDYRKLIAWGEQYGLKQEWIHHDPDYPHFDLFGERQKAILQQEKQWHHINKFKL</sequence>